<feature type="transmembrane region" description="Helical" evidence="3">
    <location>
        <begin position="408"/>
        <end position="425"/>
    </location>
</feature>
<protein>
    <submittedName>
        <fullName evidence="4">Dihydroorotate dehydrogenase</fullName>
        <ecNumber evidence="4">1.3.5.2</ecNumber>
    </submittedName>
</protein>
<keyword evidence="5" id="KW-1185">Reference proteome</keyword>
<feature type="transmembrane region" description="Helical" evidence="3">
    <location>
        <begin position="351"/>
        <end position="370"/>
    </location>
</feature>
<dbReference type="InterPro" id="IPR050074">
    <property type="entry name" value="DHO_dehydrogenase"/>
</dbReference>
<name>A0ABS2P468_9BACI</name>
<dbReference type="PANTHER" id="PTHR48109:SF4">
    <property type="entry name" value="DIHYDROOROTATE DEHYDROGENASE (QUINONE), MITOCHONDRIAL"/>
    <property type="match status" value="1"/>
</dbReference>
<feature type="transmembrane region" description="Helical" evidence="3">
    <location>
        <begin position="535"/>
        <end position="559"/>
    </location>
</feature>
<dbReference type="SUPFAM" id="SSF51395">
    <property type="entry name" value="FMN-linked oxidoreductases"/>
    <property type="match status" value="1"/>
</dbReference>
<reference evidence="4 5" key="1">
    <citation type="submission" date="2021-01" db="EMBL/GenBank/DDBJ databases">
        <title>Genomic Encyclopedia of Type Strains, Phase IV (KMG-IV): sequencing the most valuable type-strain genomes for metagenomic binning, comparative biology and taxonomic classification.</title>
        <authorList>
            <person name="Goeker M."/>
        </authorList>
    </citation>
    <scope>NUCLEOTIDE SEQUENCE [LARGE SCALE GENOMIC DNA]</scope>
    <source>
        <strain evidence="4 5">DSM 25879</strain>
    </source>
</reference>
<dbReference type="GO" id="GO:0106430">
    <property type="term" value="F:dihydroorotate dehydrogenase (quinone) activity"/>
    <property type="evidence" value="ECO:0007669"/>
    <property type="project" value="UniProtKB-EC"/>
</dbReference>
<feature type="transmembrane region" description="Helical" evidence="3">
    <location>
        <begin position="565"/>
        <end position="586"/>
    </location>
</feature>
<dbReference type="Proteomes" id="UP000737402">
    <property type="component" value="Unassembled WGS sequence"/>
</dbReference>
<proteinExistence type="predicted"/>
<sequence length="595" mass="66507">MPDWSYHGIFKPVLSVLPPLVAREFIHRGMNTIASLPFGLGAHIINFLGREESSPLLHKEIQQIDFKNPVGLSGKIDPMLTGTMAFSNLGFGFLEIGPVTWKPRESRQQPIKDNKAKRIDFPEVQPSVGLEKTIDKLRKLTKKQPIFLRLSGSSQEVERMMAELEPYADGYIVENMDAEFRRYTNKPIWIVTSSMTELSPIKLSSFDGVVLEEKTGDFELAETVEHLRQRGYKKTIVTSGGISEPWQAHELMRAGADLVLLSDGYVFSGPGLTKRINESLLGVMERPAPVGNGWYSYWLFGLFILLGGMLAFLFGVTSIVLPYDEHFLGVKKEEIWLFNERIMLFMAHDRLTLAGTMISGGIVYMQLARYGVKQGLLWAKQAIDVAAIIGFLGIFSFIGYGYFDWLHLLFWLILLPVYAYGFIKTRGLNGTPSSSNLKNDSVWKKGVYGQLAFVLMGFSFVVGGIVISYIGVTSVFVATDIQYICMPPELLDSFNQNLISVLAHDRAGFGSALLSVGLLVLMLSLWGFQQGNKWVWWTILIGGLPAFITGILIHFLIGYTTFTHLFPAYVAVGLFCGGLVLSYEFLHKKVETNIG</sequence>
<dbReference type="PANTHER" id="PTHR48109">
    <property type="entry name" value="DIHYDROOROTATE DEHYDROGENASE (QUINONE), MITOCHONDRIAL-RELATED"/>
    <property type="match status" value="1"/>
</dbReference>
<dbReference type="Gene3D" id="3.20.20.70">
    <property type="entry name" value="Aldolase class I"/>
    <property type="match status" value="2"/>
</dbReference>
<keyword evidence="3" id="KW-1133">Transmembrane helix</keyword>
<keyword evidence="4" id="KW-0560">Oxidoreductase</keyword>
<evidence type="ECO:0000313" key="5">
    <source>
        <dbReference type="Proteomes" id="UP000737402"/>
    </source>
</evidence>
<evidence type="ECO:0000313" key="4">
    <source>
        <dbReference type="EMBL" id="MBM7621403.1"/>
    </source>
</evidence>
<gene>
    <name evidence="4" type="ORF">JOC95_003276</name>
</gene>
<comment type="pathway">
    <text evidence="2">Pyrimidine metabolism; UMP biosynthesis via de novo pathway.</text>
</comment>
<dbReference type="RefSeq" id="WP_204418191.1">
    <property type="nucleotide sequence ID" value="NZ_JAFBED010000007.1"/>
</dbReference>
<evidence type="ECO:0000256" key="3">
    <source>
        <dbReference type="SAM" id="Phobius"/>
    </source>
</evidence>
<feature type="transmembrane region" description="Helical" evidence="3">
    <location>
        <begin position="507"/>
        <end position="528"/>
    </location>
</feature>
<evidence type="ECO:0000256" key="2">
    <source>
        <dbReference type="ARBA" id="ARBA00004725"/>
    </source>
</evidence>
<comment type="caution">
    <text evidence="4">The sequence shown here is derived from an EMBL/GenBank/DDBJ whole genome shotgun (WGS) entry which is preliminary data.</text>
</comment>
<comment type="cofactor">
    <cofactor evidence="1">
        <name>FMN</name>
        <dbReference type="ChEBI" id="CHEBI:58210"/>
    </cofactor>
</comment>
<keyword evidence="3" id="KW-0812">Transmembrane</keyword>
<dbReference type="EMBL" id="JAFBED010000007">
    <property type="protein sequence ID" value="MBM7621403.1"/>
    <property type="molecule type" value="Genomic_DNA"/>
</dbReference>
<organism evidence="4 5">
    <name type="scientific">Sutcliffiella tianshenii</name>
    <dbReference type="NCBI Taxonomy" id="1463404"/>
    <lineage>
        <taxon>Bacteria</taxon>
        <taxon>Bacillati</taxon>
        <taxon>Bacillota</taxon>
        <taxon>Bacilli</taxon>
        <taxon>Bacillales</taxon>
        <taxon>Bacillaceae</taxon>
        <taxon>Sutcliffiella</taxon>
    </lineage>
</organism>
<accession>A0ABS2P468</accession>
<keyword evidence="3" id="KW-0472">Membrane</keyword>
<feature type="transmembrane region" description="Helical" evidence="3">
    <location>
        <begin position="294"/>
        <end position="321"/>
    </location>
</feature>
<dbReference type="EC" id="1.3.5.2" evidence="4"/>
<evidence type="ECO:0000256" key="1">
    <source>
        <dbReference type="ARBA" id="ARBA00001917"/>
    </source>
</evidence>
<feature type="transmembrane region" description="Helical" evidence="3">
    <location>
        <begin position="382"/>
        <end position="402"/>
    </location>
</feature>
<feature type="transmembrane region" description="Helical" evidence="3">
    <location>
        <begin position="446"/>
        <end position="470"/>
    </location>
</feature>
<dbReference type="InterPro" id="IPR013785">
    <property type="entry name" value="Aldolase_TIM"/>
</dbReference>